<organism evidence="1 2">
    <name type="scientific">Sulfitobacter aestuarii</name>
    <dbReference type="NCBI Taxonomy" id="2161676"/>
    <lineage>
        <taxon>Bacteria</taxon>
        <taxon>Pseudomonadati</taxon>
        <taxon>Pseudomonadota</taxon>
        <taxon>Alphaproteobacteria</taxon>
        <taxon>Rhodobacterales</taxon>
        <taxon>Roseobacteraceae</taxon>
        <taxon>Sulfitobacter</taxon>
    </lineage>
</organism>
<evidence type="ECO:0000313" key="2">
    <source>
        <dbReference type="Proteomes" id="UP001597474"/>
    </source>
</evidence>
<dbReference type="Proteomes" id="UP001597474">
    <property type="component" value="Unassembled WGS sequence"/>
</dbReference>
<evidence type="ECO:0000313" key="1">
    <source>
        <dbReference type="EMBL" id="MFD2738878.1"/>
    </source>
</evidence>
<protein>
    <recommendedName>
        <fullName evidence="3">Phytanoyl-CoA dioxygenase (PhyH)</fullName>
    </recommendedName>
</protein>
<gene>
    <name evidence="1" type="ORF">ACFSUD_04795</name>
</gene>
<keyword evidence="2" id="KW-1185">Reference proteome</keyword>
<accession>A0ABW5U0C3</accession>
<dbReference type="SUPFAM" id="SSF51197">
    <property type="entry name" value="Clavaminate synthase-like"/>
    <property type="match status" value="1"/>
</dbReference>
<name>A0ABW5U0C3_9RHOB</name>
<sequence>MSGLDAGGYRVYPADPALSDWAAAALRVAEETTVDRALLRHGETWYPGVDALHNAPDGSVSGVPLGGGWRDDVDLPDHWHRAQLSMVYPGYPRQDVDESDGAHRYRIRRAAAHVDGLLPTGPERRRFLREPHGFILGLPLNSVQKAPLMVWPGSHLILQRAFRAAAQGRDVSQLDLTETYHLARREVFETIAPLPLRALPGQAMLLHRHLLHGVAPWGEIEAADSAPRIVAYFRPHLDAGPQGWLDLP</sequence>
<dbReference type="RefSeq" id="WP_386372006.1">
    <property type="nucleotide sequence ID" value="NZ_JBHUMP010000003.1"/>
</dbReference>
<evidence type="ECO:0008006" key="3">
    <source>
        <dbReference type="Google" id="ProtNLM"/>
    </source>
</evidence>
<comment type="caution">
    <text evidence="1">The sequence shown here is derived from an EMBL/GenBank/DDBJ whole genome shotgun (WGS) entry which is preliminary data.</text>
</comment>
<proteinExistence type="predicted"/>
<reference evidence="2" key="1">
    <citation type="journal article" date="2019" name="Int. J. Syst. Evol. Microbiol.">
        <title>The Global Catalogue of Microorganisms (GCM) 10K type strain sequencing project: providing services to taxonomists for standard genome sequencing and annotation.</title>
        <authorList>
            <consortium name="The Broad Institute Genomics Platform"/>
            <consortium name="The Broad Institute Genome Sequencing Center for Infectious Disease"/>
            <person name="Wu L."/>
            <person name="Ma J."/>
        </authorList>
    </citation>
    <scope>NUCLEOTIDE SEQUENCE [LARGE SCALE GENOMIC DNA]</scope>
    <source>
        <strain evidence="2">TISTR 2562</strain>
    </source>
</reference>
<dbReference type="EMBL" id="JBHUMP010000003">
    <property type="protein sequence ID" value="MFD2738878.1"/>
    <property type="molecule type" value="Genomic_DNA"/>
</dbReference>